<dbReference type="RefSeq" id="WP_014812403.1">
    <property type="nucleotide sequence ID" value="NC_018025.1"/>
</dbReference>
<proteinExistence type="inferred from homology"/>
<dbReference type="HOGENOM" id="CLU_105066_3_0_7"/>
<evidence type="ECO:0000313" key="6">
    <source>
        <dbReference type="Proteomes" id="UP000006055"/>
    </source>
</evidence>
<dbReference type="STRING" id="706587.Desti_4674"/>
<accession>I4CCK4</accession>
<dbReference type="Proteomes" id="UP000006055">
    <property type="component" value="Chromosome"/>
</dbReference>
<protein>
    <submittedName>
        <fullName evidence="5">Bacterial nucleoid DNA-binding protein</fullName>
    </submittedName>
</protein>
<dbReference type="GO" id="GO:0030527">
    <property type="term" value="F:structural constituent of chromatin"/>
    <property type="evidence" value="ECO:0007669"/>
    <property type="project" value="InterPro"/>
</dbReference>
<dbReference type="PANTHER" id="PTHR33175">
    <property type="entry name" value="DNA-BINDING PROTEIN HU"/>
    <property type="match status" value="1"/>
</dbReference>
<name>I4CCK4_DESTA</name>
<reference evidence="6" key="1">
    <citation type="submission" date="2012-06" db="EMBL/GenBank/DDBJ databases">
        <title>Complete sequence of chromosome of Desulfomonile tiedjei DSM 6799.</title>
        <authorList>
            <person name="Lucas S."/>
            <person name="Copeland A."/>
            <person name="Lapidus A."/>
            <person name="Glavina del Rio T."/>
            <person name="Dalin E."/>
            <person name="Tice H."/>
            <person name="Bruce D."/>
            <person name="Goodwin L."/>
            <person name="Pitluck S."/>
            <person name="Peters L."/>
            <person name="Ovchinnikova G."/>
            <person name="Zeytun A."/>
            <person name="Lu M."/>
            <person name="Kyrpides N."/>
            <person name="Mavromatis K."/>
            <person name="Ivanova N."/>
            <person name="Brettin T."/>
            <person name="Detter J.C."/>
            <person name="Han C."/>
            <person name="Larimer F."/>
            <person name="Land M."/>
            <person name="Hauser L."/>
            <person name="Markowitz V."/>
            <person name="Cheng J.-F."/>
            <person name="Hugenholtz P."/>
            <person name="Woyke T."/>
            <person name="Wu D."/>
            <person name="Spring S."/>
            <person name="Schroeder M."/>
            <person name="Brambilla E."/>
            <person name="Klenk H.-P."/>
            <person name="Eisen J.A."/>
        </authorList>
    </citation>
    <scope>NUCLEOTIDE SEQUENCE [LARGE SCALE GENOMIC DNA]</scope>
    <source>
        <strain evidence="6">ATCC 49306 / DSM 6799 / DCB-1</strain>
    </source>
</reference>
<dbReference type="Gene3D" id="4.10.520.10">
    <property type="entry name" value="IHF-like DNA-binding proteins"/>
    <property type="match status" value="1"/>
</dbReference>
<keyword evidence="3 5" id="KW-0238">DNA-binding</keyword>
<evidence type="ECO:0000256" key="3">
    <source>
        <dbReference type="ARBA" id="ARBA00023125"/>
    </source>
</evidence>
<evidence type="ECO:0000256" key="1">
    <source>
        <dbReference type="ARBA" id="ARBA00010529"/>
    </source>
</evidence>
<comment type="similarity">
    <text evidence="1 4">Belongs to the bacterial histone-like protein family.</text>
</comment>
<evidence type="ECO:0000256" key="2">
    <source>
        <dbReference type="ARBA" id="ARBA00023067"/>
    </source>
</evidence>
<dbReference type="SUPFAM" id="SSF47729">
    <property type="entry name" value="IHF-like DNA-binding proteins"/>
    <property type="match status" value="1"/>
</dbReference>
<sequence length="94" mass="10260">MTKAEVVNRMAEQAGISKKAAATALNALVGAIHESLKKKEGKIRIADLGTFRVLKRKARNGVNPQTREKIKIAAAKVPRFAPSKSLRDLVRKAK</sequence>
<dbReference type="AlphaFoldDB" id="I4CCK4"/>
<dbReference type="SMART" id="SM00411">
    <property type="entry name" value="BHL"/>
    <property type="match status" value="1"/>
</dbReference>
<dbReference type="eggNOG" id="COG0776">
    <property type="taxonomic scope" value="Bacteria"/>
</dbReference>
<dbReference type="Pfam" id="PF00216">
    <property type="entry name" value="Bac_DNA_binding"/>
    <property type="match status" value="1"/>
</dbReference>
<dbReference type="InterPro" id="IPR000119">
    <property type="entry name" value="Hist_DNA-bd"/>
</dbReference>
<dbReference type="KEGG" id="dti:Desti_4674"/>
<dbReference type="CDD" id="cd13831">
    <property type="entry name" value="HU"/>
    <property type="match status" value="1"/>
</dbReference>
<dbReference type="GO" id="GO:0005829">
    <property type="term" value="C:cytosol"/>
    <property type="evidence" value="ECO:0007669"/>
    <property type="project" value="TreeGrafter"/>
</dbReference>
<evidence type="ECO:0000256" key="4">
    <source>
        <dbReference type="RuleBase" id="RU003939"/>
    </source>
</evidence>
<gene>
    <name evidence="5" type="ordered locus">Desti_4674</name>
</gene>
<evidence type="ECO:0000313" key="5">
    <source>
        <dbReference type="EMBL" id="AFM27295.1"/>
    </source>
</evidence>
<dbReference type="OrthoDB" id="9799835at2"/>
<dbReference type="PANTHER" id="PTHR33175:SF3">
    <property type="entry name" value="DNA-BINDING PROTEIN HU-BETA"/>
    <property type="match status" value="1"/>
</dbReference>
<dbReference type="InterPro" id="IPR010992">
    <property type="entry name" value="IHF-like_DNA-bd_dom_sf"/>
</dbReference>
<dbReference type="GO" id="GO:0030261">
    <property type="term" value="P:chromosome condensation"/>
    <property type="evidence" value="ECO:0007669"/>
    <property type="project" value="UniProtKB-KW"/>
</dbReference>
<keyword evidence="6" id="KW-1185">Reference proteome</keyword>
<dbReference type="PRINTS" id="PR01727">
    <property type="entry name" value="DNABINDINGHU"/>
</dbReference>
<dbReference type="EMBL" id="CP003360">
    <property type="protein sequence ID" value="AFM27295.1"/>
    <property type="molecule type" value="Genomic_DNA"/>
</dbReference>
<keyword evidence="2" id="KW-0226">DNA condensation</keyword>
<dbReference type="GO" id="GO:0003677">
    <property type="term" value="F:DNA binding"/>
    <property type="evidence" value="ECO:0007669"/>
    <property type="project" value="UniProtKB-KW"/>
</dbReference>
<organism evidence="5 6">
    <name type="scientific">Desulfomonile tiedjei (strain ATCC 49306 / DSM 6799 / DCB-1)</name>
    <dbReference type="NCBI Taxonomy" id="706587"/>
    <lineage>
        <taxon>Bacteria</taxon>
        <taxon>Pseudomonadati</taxon>
        <taxon>Thermodesulfobacteriota</taxon>
        <taxon>Desulfomonilia</taxon>
        <taxon>Desulfomonilales</taxon>
        <taxon>Desulfomonilaceae</taxon>
        <taxon>Desulfomonile</taxon>
    </lineage>
</organism>